<keyword evidence="1" id="KW-0732">Signal</keyword>
<accession>A0ABW3YY41</accession>
<keyword evidence="3" id="KW-1185">Reference proteome</keyword>
<feature type="chain" id="PRO_5046125940" description="DUF2946 domain-containing protein" evidence="1">
    <location>
        <begin position="31"/>
        <end position="122"/>
    </location>
</feature>
<evidence type="ECO:0000313" key="2">
    <source>
        <dbReference type="EMBL" id="MFD1328846.1"/>
    </source>
</evidence>
<organism evidence="2 3">
    <name type="scientific">Mycoplana ramosa</name>
    <name type="common">Mycoplana bullata</name>
    <dbReference type="NCBI Taxonomy" id="40837"/>
    <lineage>
        <taxon>Bacteria</taxon>
        <taxon>Pseudomonadati</taxon>
        <taxon>Pseudomonadota</taxon>
        <taxon>Alphaproteobacteria</taxon>
        <taxon>Hyphomicrobiales</taxon>
        <taxon>Rhizobiaceae</taxon>
        <taxon>Mycoplana</taxon>
    </lineage>
</organism>
<dbReference type="EMBL" id="JBHTNF010000007">
    <property type="protein sequence ID" value="MFD1328846.1"/>
    <property type="molecule type" value="Genomic_DNA"/>
</dbReference>
<gene>
    <name evidence="2" type="ORF">ACFQ33_13195</name>
</gene>
<evidence type="ECO:0000256" key="1">
    <source>
        <dbReference type="SAM" id="SignalP"/>
    </source>
</evidence>
<dbReference type="Proteomes" id="UP001597173">
    <property type="component" value="Unassembled WGS sequence"/>
</dbReference>
<protein>
    <recommendedName>
        <fullName evidence="4">DUF2946 domain-containing protein</fullName>
    </recommendedName>
</protein>
<evidence type="ECO:0000313" key="3">
    <source>
        <dbReference type="Proteomes" id="UP001597173"/>
    </source>
</evidence>
<name>A0ABW3YY41_MYCRA</name>
<comment type="caution">
    <text evidence="2">The sequence shown here is derived from an EMBL/GenBank/DDBJ whole genome shotgun (WGS) entry which is preliminary data.</text>
</comment>
<sequence length="122" mass="12540">MISRKCFVTLLRLVLAVLIAGLLLNAPAQAMPADCHTADVAVQGLLASPQQASVDGDHHHGKTVKDTLCCAKSCAICGAAIPSPASSAWSNEITPSYFPTALVGLSGQDAAAVFEPPRSNLS</sequence>
<feature type="signal peptide" evidence="1">
    <location>
        <begin position="1"/>
        <end position="30"/>
    </location>
</feature>
<reference evidence="3" key="1">
    <citation type="journal article" date="2019" name="Int. J. Syst. Evol. Microbiol.">
        <title>The Global Catalogue of Microorganisms (GCM) 10K type strain sequencing project: providing services to taxonomists for standard genome sequencing and annotation.</title>
        <authorList>
            <consortium name="The Broad Institute Genomics Platform"/>
            <consortium name="The Broad Institute Genome Sequencing Center for Infectious Disease"/>
            <person name="Wu L."/>
            <person name="Ma J."/>
        </authorList>
    </citation>
    <scope>NUCLEOTIDE SEQUENCE [LARGE SCALE GENOMIC DNA]</scope>
    <source>
        <strain evidence="3">CCUG 55609</strain>
    </source>
</reference>
<evidence type="ECO:0008006" key="4">
    <source>
        <dbReference type="Google" id="ProtNLM"/>
    </source>
</evidence>
<proteinExistence type="predicted"/>
<dbReference type="RefSeq" id="WP_374839496.1">
    <property type="nucleotide sequence ID" value="NZ_JBHEEW010000009.1"/>
</dbReference>